<keyword evidence="8" id="KW-0418">Kinase</keyword>
<evidence type="ECO:0000256" key="6">
    <source>
        <dbReference type="SAM" id="MobiDB-lite"/>
    </source>
</evidence>
<feature type="region of interest" description="Disordered" evidence="6">
    <location>
        <begin position="375"/>
        <end position="474"/>
    </location>
</feature>
<feature type="region of interest" description="Disordered" evidence="6">
    <location>
        <begin position="266"/>
        <end position="337"/>
    </location>
</feature>
<evidence type="ECO:0000256" key="3">
    <source>
        <dbReference type="ARBA" id="ARBA00022771"/>
    </source>
</evidence>
<evidence type="ECO:0000313" key="9">
    <source>
        <dbReference type="Proteomes" id="UP001446871"/>
    </source>
</evidence>
<dbReference type="InterPro" id="IPR001510">
    <property type="entry name" value="Znf_PARP"/>
</dbReference>
<comment type="subcellular location">
    <subcellularLocation>
        <location evidence="1">Nucleus</location>
    </subcellularLocation>
</comment>
<keyword evidence="5" id="KW-0539">Nucleus</keyword>
<gene>
    <name evidence="8" type="ORF">PG996_002136</name>
</gene>
<dbReference type="Gene3D" id="3.30.1740.10">
    <property type="entry name" value="Zinc finger, PARP-type"/>
    <property type="match status" value="1"/>
</dbReference>
<feature type="compositionally biased region" description="Basic residues" evidence="6">
    <location>
        <begin position="409"/>
        <end position="419"/>
    </location>
</feature>
<dbReference type="Pfam" id="PF00645">
    <property type="entry name" value="zf-PARP"/>
    <property type="match status" value="1"/>
</dbReference>
<dbReference type="SMART" id="SM01336">
    <property type="entry name" value="zf-PARP"/>
    <property type="match status" value="1"/>
</dbReference>
<keyword evidence="8" id="KW-0808">Transferase</keyword>
<protein>
    <submittedName>
        <fullName evidence="8">Protein kinase rad3</fullName>
    </submittedName>
</protein>
<reference evidence="8 9" key="1">
    <citation type="submission" date="2023-01" db="EMBL/GenBank/DDBJ databases">
        <title>Analysis of 21 Apiospora genomes using comparative genomics revels a genus with tremendous synthesis potential of carbohydrate active enzymes and secondary metabolites.</title>
        <authorList>
            <person name="Sorensen T."/>
        </authorList>
    </citation>
    <scope>NUCLEOTIDE SEQUENCE [LARGE SCALE GENOMIC DNA]</scope>
    <source>
        <strain evidence="8 9">CBS 83171</strain>
    </source>
</reference>
<feature type="domain" description="PARP-type" evidence="7">
    <location>
        <begin position="10"/>
        <end position="87"/>
    </location>
</feature>
<feature type="compositionally biased region" description="Polar residues" evidence="6">
    <location>
        <begin position="452"/>
        <end position="474"/>
    </location>
</feature>
<sequence length="492" mass="53877">MRIELAPNGWAACQDSQCQMFEYKIPQGALRFGTWVELPFMTCCQWKWKHWGCVSGKQLQNLQAAIYSGNNEGGAYDWAKIEGFDELVEFPEVQARIRRVVAQGHIDDADFNGEPLCNTPGRIGIRRRGTITPSPVKVGPIIIPLVPVPIALALDRATASPFKDEPGISPSPSSKPHPVIKQAASGHAGNKPTFIITGMFSAMTQDEAQAMVMSIGGTVESNRSETTSYAVVGAQPALWKVARFKTHGTRMLNEEEFLEFIIRKGNVKPEDGNGPVQSTGRSEKSDSIPDIKKEEEKQRSDMKDLVKKEEGAEDPWEGLERGERKVAAKEEESSITLAGTNAHVEDYRAGNPTIKSETIVLVKKEETDDIVFLTAPALNTRKRSHAAGYDEDDDDDDKKSEPATASSKSGRRATKRFTRIQKMPVGGRVLPQAGQERGIRGDLSGEGGQRNGYRSSRGYDNSNLSGPRPGTTSITAITVGLRRSTRNKAPPT</sequence>
<evidence type="ECO:0000256" key="4">
    <source>
        <dbReference type="ARBA" id="ARBA00022833"/>
    </source>
</evidence>
<evidence type="ECO:0000256" key="2">
    <source>
        <dbReference type="ARBA" id="ARBA00022723"/>
    </source>
</evidence>
<dbReference type="Gene3D" id="3.40.50.10190">
    <property type="entry name" value="BRCT domain"/>
    <property type="match status" value="1"/>
</dbReference>
<dbReference type="Proteomes" id="UP001446871">
    <property type="component" value="Unassembled WGS sequence"/>
</dbReference>
<dbReference type="PROSITE" id="PS50064">
    <property type="entry name" value="ZF_PARP_2"/>
    <property type="match status" value="1"/>
</dbReference>
<keyword evidence="9" id="KW-1185">Reference proteome</keyword>
<dbReference type="EMBL" id="JAQQWM010000001">
    <property type="protein sequence ID" value="KAK8083355.1"/>
    <property type="molecule type" value="Genomic_DNA"/>
</dbReference>
<dbReference type="InterPro" id="IPR036420">
    <property type="entry name" value="BRCT_dom_sf"/>
</dbReference>
<evidence type="ECO:0000313" key="8">
    <source>
        <dbReference type="EMBL" id="KAK8083355.1"/>
    </source>
</evidence>
<evidence type="ECO:0000259" key="7">
    <source>
        <dbReference type="PROSITE" id="PS50064"/>
    </source>
</evidence>
<comment type="caution">
    <text evidence="8">The sequence shown here is derived from an EMBL/GenBank/DDBJ whole genome shotgun (WGS) entry which is preliminary data.</text>
</comment>
<organism evidence="8 9">
    <name type="scientific">Apiospora saccharicola</name>
    <dbReference type="NCBI Taxonomy" id="335842"/>
    <lineage>
        <taxon>Eukaryota</taxon>
        <taxon>Fungi</taxon>
        <taxon>Dikarya</taxon>
        <taxon>Ascomycota</taxon>
        <taxon>Pezizomycotina</taxon>
        <taxon>Sordariomycetes</taxon>
        <taxon>Xylariomycetidae</taxon>
        <taxon>Amphisphaeriales</taxon>
        <taxon>Apiosporaceae</taxon>
        <taxon>Apiospora</taxon>
    </lineage>
</organism>
<dbReference type="GO" id="GO:0016301">
    <property type="term" value="F:kinase activity"/>
    <property type="evidence" value="ECO:0007669"/>
    <property type="project" value="UniProtKB-KW"/>
</dbReference>
<name>A0ABR1WIN0_9PEZI</name>
<dbReference type="SUPFAM" id="SSF52113">
    <property type="entry name" value="BRCT domain"/>
    <property type="match status" value="1"/>
</dbReference>
<feature type="compositionally biased region" description="Basic and acidic residues" evidence="6">
    <location>
        <begin position="318"/>
        <end position="332"/>
    </location>
</feature>
<evidence type="ECO:0000256" key="1">
    <source>
        <dbReference type="ARBA" id="ARBA00004123"/>
    </source>
</evidence>
<keyword evidence="2" id="KW-0479">Metal-binding</keyword>
<feature type="compositionally biased region" description="Basic and acidic residues" evidence="6">
    <location>
        <begin position="281"/>
        <end position="310"/>
    </location>
</feature>
<accession>A0ABR1WIN0</accession>
<dbReference type="InterPro" id="IPR001357">
    <property type="entry name" value="BRCT_dom"/>
</dbReference>
<feature type="region of interest" description="Disordered" evidence="6">
    <location>
        <begin position="161"/>
        <end position="186"/>
    </location>
</feature>
<proteinExistence type="predicted"/>
<keyword evidence="3" id="KW-0863">Zinc-finger</keyword>
<dbReference type="SUPFAM" id="SSF57716">
    <property type="entry name" value="Glucocorticoid receptor-like (DNA-binding domain)"/>
    <property type="match status" value="1"/>
</dbReference>
<dbReference type="SMART" id="SM00292">
    <property type="entry name" value="BRCT"/>
    <property type="match status" value="1"/>
</dbReference>
<dbReference type="InterPro" id="IPR036957">
    <property type="entry name" value="Znf_PARP_sf"/>
</dbReference>
<keyword evidence="4" id="KW-0862">Zinc</keyword>
<evidence type="ECO:0000256" key="5">
    <source>
        <dbReference type="ARBA" id="ARBA00023242"/>
    </source>
</evidence>